<dbReference type="Gene3D" id="1.10.10.160">
    <property type="match status" value="1"/>
</dbReference>
<comment type="caution">
    <text evidence="13">The sequence shown here is derived from an EMBL/GenBank/DDBJ whole genome shotgun (WGS) entry which is preliminary data.</text>
</comment>
<dbReference type="InterPro" id="IPR013986">
    <property type="entry name" value="DExx_box_DNA_helicase_dom_sf"/>
</dbReference>
<dbReference type="PROSITE" id="PS51257">
    <property type="entry name" value="PROKAR_LIPOPROTEIN"/>
    <property type="match status" value="1"/>
</dbReference>
<keyword evidence="6" id="KW-0238">DNA-binding</keyword>
<dbReference type="EC" id="5.6.2.4" evidence="9"/>
<dbReference type="InterPro" id="IPR014017">
    <property type="entry name" value="DNA_helicase_UvrD-like_C"/>
</dbReference>
<dbReference type="PROSITE" id="PS51217">
    <property type="entry name" value="UVRD_HELICASE_CTER"/>
    <property type="match status" value="1"/>
</dbReference>
<dbReference type="Pfam" id="PF13361">
    <property type="entry name" value="UvrD_C"/>
    <property type="match status" value="2"/>
</dbReference>
<dbReference type="Pfam" id="PF00580">
    <property type="entry name" value="UvrD-helicase"/>
    <property type="match status" value="1"/>
</dbReference>
<dbReference type="CDD" id="cd17932">
    <property type="entry name" value="DEXQc_UvrD"/>
    <property type="match status" value="1"/>
</dbReference>
<dbReference type="SUPFAM" id="SSF52540">
    <property type="entry name" value="P-loop containing nucleoside triphosphate hydrolases"/>
    <property type="match status" value="1"/>
</dbReference>
<evidence type="ECO:0000259" key="11">
    <source>
        <dbReference type="PROSITE" id="PS51198"/>
    </source>
</evidence>
<dbReference type="GO" id="GO:0000725">
    <property type="term" value="P:recombinational repair"/>
    <property type="evidence" value="ECO:0007669"/>
    <property type="project" value="TreeGrafter"/>
</dbReference>
<dbReference type="GO" id="GO:0016787">
    <property type="term" value="F:hydrolase activity"/>
    <property type="evidence" value="ECO:0007669"/>
    <property type="project" value="UniProtKB-KW"/>
</dbReference>
<evidence type="ECO:0000313" key="13">
    <source>
        <dbReference type="EMBL" id="CBI08600.1"/>
    </source>
</evidence>
<name>E6QMX9_9ZZZZ</name>
<dbReference type="PANTHER" id="PTHR11070">
    <property type="entry name" value="UVRD / RECB / PCRA DNA HELICASE FAMILY MEMBER"/>
    <property type="match status" value="1"/>
</dbReference>
<keyword evidence="7" id="KW-0413">Isomerase</keyword>
<dbReference type="Gene3D" id="3.40.50.300">
    <property type="entry name" value="P-loop containing nucleotide triphosphate hydrolases"/>
    <property type="match status" value="2"/>
</dbReference>
<dbReference type="PROSITE" id="PS51198">
    <property type="entry name" value="UVRD_HELICASE_ATP_BIND"/>
    <property type="match status" value="1"/>
</dbReference>
<organism evidence="13">
    <name type="scientific">mine drainage metagenome</name>
    <dbReference type="NCBI Taxonomy" id="410659"/>
    <lineage>
        <taxon>unclassified sequences</taxon>
        <taxon>metagenomes</taxon>
        <taxon>ecological metagenomes</taxon>
    </lineage>
</organism>
<dbReference type="InterPro" id="IPR014016">
    <property type="entry name" value="UvrD-like_ATP-bd"/>
</dbReference>
<evidence type="ECO:0000256" key="9">
    <source>
        <dbReference type="ARBA" id="ARBA00034808"/>
    </source>
</evidence>
<keyword evidence="3" id="KW-0378">Hydrolase</keyword>
<dbReference type="EMBL" id="CABQ01000240">
    <property type="protein sequence ID" value="CBI08600.1"/>
    <property type="molecule type" value="Genomic_DNA"/>
</dbReference>
<dbReference type="InterPro" id="IPR027417">
    <property type="entry name" value="P-loop_NTPase"/>
</dbReference>
<evidence type="ECO:0000256" key="1">
    <source>
        <dbReference type="ARBA" id="ARBA00009922"/>
    </source>
</evidence>
<keyword evidence="4 13" id="KW-0347">Helicase</keyword>
<evidence type="ECO:0000259" key="12">
    <source>
        <dbReference type="PROSITE" id="PS51217"/>
    </source>
</evidence>
<dbReference type="GO" id="GO:0043138">
    <property type="term" value="F:3'-5' DNA helicase activity"/>
    <property type="evidence" value="ECO:0007669"/>
    <property type="project" value="UniProtKB-EC"/>
</dbReference>
<evidence type="ECO:0000256" key="4">
    <source>
        <dbReference type="ARBA" id="ARBA00022806"/>
    </source>
</evidence>
<feature type="domain" description="UvrD-like helicase ATP-binding" evidence="11">
    <location>
        <begin position="7"/>
        <end position="277"/>
    </location>
</feature>
<comment type="catalytic activity">
    <reaction evidence="10">
        <text>ATP + H2O = ADP + phosphate + H(+)</text>
        <dbReference type="Rhea" id="RHEA:13065"/>
        <dbReference type="ChEBI" id="CHEBI:15377"/>
        <dbReference type="ChEBI" id="CHEBI:15378"/>
        <dbReference type="ChEBI" id="CHEBI:30616"/>
        <dbReference type="ChEBI" id="CHEBI:43474"/>
        <dbReference type="ChEBI" id="CHEBI:456216"/>
        <dbReference type="EC" id="5.6.2.4"/>
    </reaction>
</comment>
<comment type="similarity">
    <text evidence="1">Belongs to the helicase family. UvrD subfamily.</text>
</comment>
<comment type="catalytic activity">
    <reaction evidence="8">
        <text>Couples ATP hydrolysis with the unwinding of duplex DNA by translocating in the 3'-5' direction.</text>
        <dbReference type="EC" id="5.6.2.4"/>
    </reaction>
</comment>
<feature type="domain" description="UvrD-like helicase C-terminal" evidence="12">
    <location>
        <begin position="278"/>
        <end position="532"/>
    </location>
</feature>
<dbReference type="GO" id="GO:0003677">
    <property type="term" value="F:DNA binding"/>
    <property type="evidence" value="ECO:0007669"/>
    <property type="project" value="UniProtKB-KW"/>
</dbReference>
<evidence type="ECO:0000256" key="2">
    <source>
        <dbReference type="ARBA" id="ARBA00022741"/>
    </source>
</evidence>
<dbReference type="PANTHER" id="PTHR11070:SF2">
    <property type="entry name" value="ATP-DEPENDENT DNA HELICASE SRS2"/>
    <property type="match status" value="1"/>
</dbReference>
<proteinExistence type="inferred from homology"/>
<evidence type="ECO:0000256" key="7">
    <source>
        <dbReference type="ARBA" id="ARBA00023235"/>
    </source>
</evidence>
<evidence type="ECO:0000256" key="5">
    <source>
        <dbReference type="ARBA" id="ARBA00022840"/>
    </source>
</evidence>
<evidence type="ECO:0000256" key="10">
    <source>
        <dbReference type="ARBA" id="ARBA00048988"/>
    </source>
</evidence>
<dbReference type="GO" id="GO:0005634">
    <property type="term" value="C:nucleus"/>
    <property type="evidence" value="ECO:0007669"/>
    <property type="project" value="TreeGrafter"/>
</dbReference>
<evidence type="ECO:0000256" key="8">
    <source>
        <dbReference type="ARBA" id="ARBA00034617"/>
    </source>
</evidence>
<dbReference type="AlphaFoldDB" id="E6QMX9"/>
<dbReference type="InterPro" id="IPR000212">
    <property type="entry name" value="DNA_helicase_UvrD/REP"/>
</dbReference>
<dbReference type="Gene3D" id="1.10.486.10">
    <property type="entry name" value="PCRA, domain 4"/>
    <property type="match status" value="1"/>
</dbReference>
<protein>
    <recommendedName>
        <fullName evidence="9">DNA 3'-5' helicase</fullName>
        <ecNumber evidence="9">5.6.2.4</ecNumber>
    </recommendedName>
</protein>
<evidence type="ECO:0000256" key="3">
    <source>
        <dbReference type="ARBA" id="ARBA00022801"/>
    </source>
</evidence>
<dbReference type="GO" id="GO:0005524">
    <property type="term" value="F:ATP binding"/>
    <property type="evidence" value="ECO:0007669"/>
    <property type="project" value="UniProtKB-KW"/>
</dbReference>
<sequence>MTKPDYLKALSSTQYEAATAPGNCLVVACPGAGKTGMLAARATHLLTLGKSVTAVTFTKDGAIELRDRILAKIPESARPRLLTGTFHSLCLFMAFPSMKRLSIGAEILRQQRSPFREKWSIAMDGERFTCALAAAEEAGLDAKQEDVIRIIESIKSGESAKSQAEAQAAALYDRAIARQGKIDFQDMINNVVRALADGSMSTLRTNHLLVDEFQDTDEKQYAWIHAHLKAGTFVTAVGDDDQSIYQFRRAMGYKAMVSFAEDSGSEMVKLEDNYRSHAEILAPAQRLIDQSRNRMPKTLKSFKGRGGSVESWAFTTREDEAQAIAIAAKEHLEAGKSFAVLTRNNLRLNAVEAAMVIKGVPYTRAEGGSLLKTPEAAAMMDAVDCLNGDDLEARNHVLLWAGIGGGNLEIMNRMFGGSLVEGGVDDFKNQGVSDESAAIWRSYARLTKQWSRLESNGLSALALQGIGTWLRDRAKSVFSKKTLELCESVLEPAEGESLLARVRSLRGAAKAAKQDVHASKGAKLMTAHGSKGLEFDAVWLAGAEDGVWPDKKTAIDEERRLFYVAMTRARWWLTVSCESNKVKPSPFVVEAGLDLKSGSIS</sequence>
<keyword evidence="5" id="KW-0067">ATP-binding</keyword>
<accession>E6QMX9</accession>
<gene>
    <name evidence="13" type="ORF">CARN6_2082</name>
</gene>
<reference evidence="13" key="1">
    <citation type="submission" date="2009-10" db="EMBL/GenBank/DDBJ databases">
        <title>Diversity of trophic interactions inside an arsenic-rich microbial ecosystem.</title>
        <authorList>
            <person name="Bertin P.N."/>
            <person name="Heinrich-Salmeron A."/>
            <person name="Pelletier E."/>
            <person name="Goulhen-Chollet F."/>
            <person name="Arsene-Ploetze F."/>
            <person name="Gallien S."/>
            <person name="Calteau A."/>
            <person name="Vallenet D."/>
            <person name="Casiot C."/>
            <person name="Chane-Woon-Ming B."/>
            <person name="Giloteaux L."/>
            <person name="Barakat M."/>
            <person name="Bonnefoy V."/>
            <person name="Bruneel O."/>
            <person name="Chandler M."/>
            <person name="Cleiss J."/>
            <person name="Duran R."/>
            <person name="Elbaz-Poulichet F."/>
            <person name="Fonknechten N."/>
            <person name="Lauga B."/>
            <person name="Mornico D."/>
            <person name="Ortet P."/>
            <person name="Schaeffer C."/>
            <person name="Siguier P."/>
            <person name="Alexander Thil Smith A."/>
            <person name="Van Dorsselaer A."/>
            <person name="Weissenbach J."/>
            <person name="Medigue C."/>
            <person name="Le Paslier D."/>
        </authorList>
    </citation>
    <scope>NUCLEOTIDE SEQUENCE</scope>
</reference>
<keyword evidence="2" id="KW-0547">Nucleotide-binding</keyword>
<evidence type="ECO:0000256" key="6">
    <source>
        <dbReference type="ARBA" id="ARBA00023125"/>
    </source>
</evidence>